<keyword evidence="3" id="KW-1185">Reference proteome</keyword>
<keyword evidence="1" id="KW-1133">Transmembrane helix</keyword>
<proteinExistence type="predicted"/>
<evidence type="ECO:0000313" key="2">
    <source>
        <dbReference type="EMBL" id="MET3694729.1"/>
    </source>
</evidence>
<dbReference type="PANTHER" id="PTHR32309">
    <property type="entry name" value="TYROSINE-PROTEIN KINASE"/>
    <property type="match status" value="1"/>
</dbReference>
<feature type="transmembrane region" description="Helical" evidence="1">
    <location>
        <begin position="410"/>
        <end position="432"/>
    </location>
</feature>
<keyword evidence="1" id="KW-0472">Membrane</keyword>
<evidence type="ECO:0000313" key="3">
    <source>
        <dbReference type="Proteomes" id="UP001549145"/>
    </source>
</evidence>
<dbReference type="PANTHER" id="PTHR32309:SF13">
    <property type="entry name" value="FERRIC ENTEROBACTIN TRANSPORT PROTEIN FEPE"/>
    <property type="match status" value="1"/>
</dbReference>
<dbReference type="Proteomes" id="UP001549145">
    <property type="component" value="Unassembled WGS sequence"/>
</dbReference>
<accession>A0ABV2LA60</accession>
<evidence type="ECO:0000256" key="1">
    <source>
        <dbReference type="SAM" id="Phobius"/>
    </source>
</evidence>
<sequence>MKVDEIKPTDRVRGMIDLALRSVPDLRRNAETVTPVAPDRLPALLRRARERLDWRRLPGIRRPPSRPQNIIGGVIKQFAIFVLLPTLMAAFYFYVFASDQYIATAQFAVRGNVEPMEESSSTAFVGLAQKHNSQDSFIVKDYIQSQTLVSAVEASLKVSTMFSRPGVDFWERYDTNQPVEELVKYWRYRVTTRIEPISGIITLNVRAFTPEDALVIARDVVARSERLINDISRRAQADMLAHAEGDAAKAQDRLRKAHLALQAYRNRWGIIDPAKTAEAMLTTIGGLRKERLKAESDLAVLRGSSLDEKARSIQNLVSLVTALDQQIKKLTDQLTTEAGTGPDITNNMTKALLEFEGLQVERTIAGKLNESANLMVDRARIAAGKQQIFLATFVEPALPGDSLYPLRGHAILVVFFCCLVTWSSIALIIAGINDQRL</sequence>
<comment type="caution">
    <text evidence="2">The sequence shown here is derived from an EMBL/GenBank/DDBJ whole genome shotgun (WGS) entry which is preliminary data.</text>
</comment>
<name>A0ABV2LA60_9HYPH</name>
<dbReference type="EMBL" id="JBEPMM010000017">
    <property type="protein sequence ID" value="MET3694729.1"/>
    <property type="molecule type" value="Genomic_DNA"/>
</dbReference>
<protein>
    <submittedName>
        <fullName evidence="2">Capsular polysaccharide transport system permease protein</fullName>
    </submittedName>
</protein>
<keyword evidence="1" id="KW-0812">Transmembrane</keyword>
<feature type="transmembrane region" description="Helical" evidence="1">
    <location>
        <begin position="78"/>
        <end position="97"/>
    </location>
</feature>
<dbReference type="RefSeq" id="WP_238279767.1">
    <property type="nucleotide sequence ID" value="NZ_BPQL01000066.1"/>
</dbReference>
<dbReference type="InterPro" id="IPR050445">
    <property type="entry name" value="Bact_polysacc_biosynth/exp"/>
</dbReference>
<organism evidence="2 3">
    <name type="scientific">Methylobacterium goesingense</name>
    <dbReference type="NCBI Taxonomy" id="243690"/>
    <lineage>
        <taxon>Bacteria</taxon>
        <taxon>Pseudomonadati</taxon>
        <taxon>Pseudomonadota</taxon>
        <taxon>Alphaproteobacteria</taxon>
        <taxon>Hyphomicrobiales</taxon>
        <taxon>Methylobacteriaceae</taxon>
        <taxon>Methylobacterium</taxon>
    </lineage>
</organism>
<reference evidence="2 3" key="1">
    <citation type="submission" date="2024-06" db="EMBL/GenBank/DDBJ databases">
        <title>Genomic Encyclopedia of Type Strains, Phase IV (KMG-IV): sequencing the most valuable type-strain genomes for metagenomic binning, comparative biology and taxonomic classification.</title>
        <authorList>
            <person name="Goeker M."/>
        </authorList>
    </citation>
    <scope>NUCLEOTIDE SEQUENCE [LARGE SCALE GENOMIC DNA]</scope>
    <source>
        <strain evidence="2 3">DSM 21331</strain>
    </source>
</reference>
<gene>
    <name evidence="2" type="ORF">ABID43_004292</name>
</gene>